<dbReference type="PANTHER" id="PTHR42705:SF2">
    <property type="entry name" value="BIFUNCTIONAL NON-HOMOLOGOUS END JOINING PROTEIN LIGD"/>
    <property type="match status" value="1"/>
</dbReference>
<keyword evidence="14" id="KW-0238">DNA-binding</keyword>
<comment type="cofactor">
    <cofactor evidence="1">
        <name>Mn(2+)</name>
        <dbReference type="ChEBI" id="CHEBI:29035"/>
    </cofactor>
</comment>
<evidence type="ECO:0000313" key="24">
    <source>
        <dbReference type="Proteomes" id="UP000295517"/>
    </source>
</evidence>
<keyword evidence="10" id="KW-0378">Hydrolase</keyword>
<dbReference type="InterPro" id="IPR014145">
    <property type="entry name" value="LigD_pol_dom"/>
</dbReference>
<evidence type="ECO:0000256" key="16">
    <source>
        <dbReference type="ARBA" id="ARBA00023204"/>
    </source>
</evidence>
<dbReference type="EMBL" id="CP038254">
    <property type="protein sequence ID" value="QBR85028.1"/>
    <property type="molecule type" value="Genomic_DNA"/>
</dbReference>
<dbReference type="Gene3D" id="2.40.50.140">
    <property type="entry name" value="Nucleic acid-binding proteins"/>
    <property type="match status" value="1"/>
</dbReference>
<sequence>MSLRKYREKRDFSKTDEPYGKSHSGHPHLFIIQKHAATKLHYDFRMELEGVLKSWVIPKGPCLDPDTKRLAIQVEDHPIEYGSFEGIIPKNEYGGGTVMLWDKGRWESLDEDALSAFEKGHMRFVLDAIKLKGRWDLVRFQSEEDNSWFLIKYDDKYARSLKDYDITQELPNSAVSQQSMDEITEHYQNIWSGQNLKKRSVTLVADFIKANNLPFSPFPSFLAPQLATPVDTPPEADNWLHEVKWDGYRILAFKHHQDVQLLSRNHKSWTHVFQNITDEIKKLPVDHIVFDGEVVVLDKKNHSNFQLLQNAIHDKKHTVFIYYVFDLLYYHQWNLQSLPLIKRKNLLAEYLRGHECLRYSEHILGQGKEVFQKACQMGVEGILSKRVNSRYFSQRTKAWLKIKCIKRQEFVITGFSPPKGQRDFFSALYLGLYNEQNQLEFCGKVGTGFTRNSLKNIHEKLKKLIIPHPPFDVVPAGTKNAIWVKPELIAEIKFTNWTQHGKLRHPSFQGLRMDKKAKDVHREQPLKNCLHEHDAVLSNPQKMLYPKDKISKADVYQYYEEIADYILPFLQKRPLSLLRCPDSYDDCFYQKQFSQYNVKHIQTFPSKNKKMIYLTNKEGLLELIQMASLEIHPWGSTVDHIERPDIITIDLDPGPDVAWSNIVRAAVEIKDYLIELQLTSFVKTTGGKGLHVVIPILPEHSWDTIKRFTKLFVQFVARQHPERYTSHMAKAKRKGKIFLDYLRNQRGATAISPYSTRAKLHAPVATPIHWDELTSNIEDTLFTLQTLPKRLRALKVDPWKNFWQIGQGLKINTHE</sequence>
<evidence type="ECO:0000256" key="12">
    <source>
        <dbReference type="ARBA" id="ARBA00022840"/>
    </source>
</evidence>
<evidence type="ECO:0000256" key="6">
    <source>
        <dbReference type="ARBA" id="ARBA00022722"/>
    </source>
</evidence>
<keyword evidence="11" id="KW-0269">Exonuclease</keyword>
<keyword evidence="13" id="KW-0239">DNA-directed DNA polymerase</keyword>
<evidence type="ECO:0000256" key="9">
    <source>
        <dbReference type="ARBA" id="ARBA00022763"/>
    </source>
</evidence>
<evidence type="ECO:0000256" key="4">
    <source>
        <dbReference type="ARBA" id="ARBA00022679"/>
    </source>
</evidence>
<keyword evidence="17" id="KW-0464">Manganese</keyword>
<evidence type="ECO:0000256" key="14">
    <source>
        <dbReference type="ARBA" id="ARBA00023125"/>
    </source>
</evidence>
<dbReference type="GO" id="GO:0003887">
    <property type="term" value="F:DNA-directed DNA polymerase activity"/>
    <property type="evidence" value="ECO:0007669"/>
    <property type="project" value="UniProtKB-KW"/>
</dbReference>
<evidence type="ECO:0000256" key="21">
    <source>
        <dbReference type="SAM" id="MobiDB-lite"/>
    </source>
</evidence>
<dbReference type="RefSeq" id="WP_135061152.1">
    <property type="nucleotide sequence ID" value="NZ_CP038254.1"/>
</dbReference>
<keyword evidence="6" id="KW-0540">Nuclease</keyword>
<evidence type="ECO:0000256" key="15">
    <source>
        <dbReference type="ARBA" id="ARBA00023172"/>
    </source>
</evidence>
<dbReference type="AlphaFoldDB" id="A0AAX1EJ12"/>
<dbReference type="PANTHER" id="PTHR42705">
    <property type="entry name" value="BIFUNCTIONAL NON-HOMOLOGOUS END JOINING PROTEIN LIGD"/>
    <property type="match status" value="1"/>
</dbReference>
<evidence type="ECO:0000256" key="11">
    <source>
        <dbReference type="ARBA" id="ARBA00022839"/>
    </source>
</evidence>
<dbReference type="InterPro" id="IPR012310">
    <property type="entry name" value="DNA_ligase_ATP-dep_cent"/>
</dbReference>
<feature type="compositionally biased region" description="Basic and acidic residues" evidence="21">
    <location>
        <begin position="8"/>
        <end position="20"/>
    </location>
</feature>
<evidence type="ECO:0000256" key="17">
    <source>
        <dbReference type="ARBA" id="ARBA00023211"/>
    </source>
</evidence>
<accession>A0AAX1EJ12</accession>
<dbReference type="NCBIfam" id="NF004628">
    <property type="entry name" value="PRK05972.1"/>
    <property type="match status" value="1"/>
</dbReference>
<protein>
    <recommendedName>
        <fullName evidence="2">DNA ligase (ATP)</fullName>
        <ecNumber evidence="2">6.5.1.1</ecNumber>
    </recommendedName>
    <alternativeName>
        <fullName evidence="19">NHEJ DNA polymerase</fullName>
    </alternativeName>
</protein>
<evidence type="ECO:0000256" key="18">
    <source>
        <dbReference type="ARBA" id="ARBA00023268"/>
    </source>
</evidence>
<dbReference type="NCBIfam" id="TIGR02778">
    <property type="entry name" value="ligD_pol"/>
    <property type="match status" value="1"/>
</dbReference>
<dbReference type="NCBIfam" id="TIGR02779">
    <property type="entry name" value="NHEJ_ligase_lig"/>
    <property type="match status" value="1"/>
</dbReference>
<evidence type="ECO:0000256" key="2">
    <source>
        <dbReference type="ARBA" id="ARBA00012727"/>
    </source>
</evidence>
<dbReference type="NCBIfam" id="TIGR02776">
    <property type="entry name" value="NHEJ_ligase_prk"/>
    <property type="match status" value="1"/>
</dbReference>
<keyword evidence="4" id="KW-0808">Transferase</keyword>
<evidence type="ECO:0000259" key="22">
    <source>
        <dbReference type="PROSITE" id="PS50160"/>
    </source>
</evidence>
<dbReference type="Gene3D" id="3.30.470.30">
    <property type="entry name" value="DNA ligase/mRNA capping enzyme"/>
    <property type="match status" value="1"/>
</dbReference>
<evidence type="ECO:0000256" key="20">
    <source>
        <dbReference type="ARBA" id="ARBA00034003"/>
    </source>
</evidence>
<dbReference type="GO" id="GO:0046872">
    <property type="term" value="F:metal ion binding"/>
    <property type="evidence" value="ECO:0007669"/>
    <property type="project" value="UniProtKB-KW"/>
</dbReference>
<dbReference type="SUPFAM" id="SSF56091">
    <property type="entry name" value="DNA ligase/mRNA capping enzyme, catalytic domain"/>
    <property type="match status" value="1"/>
</dbReference>
<evidence type="ECO:0000256" key="7">
    <source>
        <dbReference type="ARBA" id="ARBA00022723"/>
    </source>
</evidence>
<dbReference type="SUPFAM" id="SSF50249">
    <property type="entry name" value="Nucleic acid-binding proteins"/>
    <property type="match status" value="1"/>
</dbReference>
<dbReference type="InterPro" id="IPR052171">
    <property type="entry name" value="NHEJ_LigD"/>
</dbReference>
<dbReference type="Proteomes" id="UP000295517">
    <property type="component" value="Chromosome"/>
</dbReference>
<dbReference type="CDD" id="cd07906">
    <property type="entry name" value="Adenylation_DNA_ligase_LigD_LigC"/>
    <property type="match status" value="1"/>
</dbReference>
<dbReference type="GO" id="GO:0003677">
    <property type="term" value="F:DNA binding"/>
    <property type="evidence" value="ECO:0007669"/>
    <property type="project" value="UniProtKB-KW"/>
</dbReference>
<dbReference type="EC" id="6.5.1.1" evidence="2"/>
<keyword evidence="15" id="KW-0233">DNA recombination</keyword>
<dbReference type="Pfam" id="PF13298">
    <property type="entry name" value="LigD_N"/>
    <property type="match status" value="1"/>
</dbReference>
<gene>
    <name evidence="23" type="primary">ligD</name>
    <name evidence="23" type="ORF">E3983_12090</name>
</gene>
<feature type="region of interest" description="Disordered" evidence="21">
    <location>
        <begin position="1"/>
        <end position="23"/>
    </location>
</feature>
<feature type="domain" description="ATP-dependent DNA ligase family profile" evidence="22">
    <location>
        <begin position="322"/>
        <end position="403"/>
    </location>
</feature>
<dbReference type="InterPro" id="IPR012340">
    <property type="entry name" value="NA-bd_OB-fold"/>
</dbReference>
<evidence type="ECO:0000256" key="8">
    <source>
        <dbReference type="ARBA" id="ARBA00022741"/>
    </source>
</evidence>
<dbReference type="GO" id="GO:0005524">
    <property type="term" value="F:ATP binding"/>
    <property type="evidence" value="ECO:0007669"/>
    <property type="project" value="UniProtKB-KW"/>
</dbReference>
<dbReference type="Gene3D" id="3.30.1490.70">
    <property type="match status" value="1"/>
</dbReference>
<name>A0AAX1EJ12_9GAMM</name>
<dbReference type="GO" id="GO:0004527">
    <property type="term" value="F:exonuclease activity"/>
    <property type="evidence" value="ECO:0007669"/>
    <property type="project" value="UniProtKB-KW"/>
</dbReference>
<evidence type="ECO:0000256" key="19">
    <source>
        <dbReference type="ARBA" id="ARBA00029943"/>
    </source>
</evidence>
<dbReference type="Pfam" id="PF01068">
    <property type="entry name" value="DNA_ligase_A_M"/>
    <property type="match status" value="1"/>
</dbReference>
<dbReference type="CDD" id="cd07971">
    <property type="entry name" value="OBF_DNA_ligase_LigD"/>
    <property type="match status" value="1"/>
</dbReference>
<evidence type="ECO:0000256" key="13">
    <source>
        <dbReference type="ARBA" id="ARBA00022932"/>
    </source>
</evidence>
<keyword evidence="8" id="KW-0547">Nucleotide-binding</keyword>
<keyword evidence="7" id="KW-0479">Metal-binding</keyword>
<evidence type="ECO:0000256" key="1">
    <source>
        <dbReference type="ARBA" id="ARBA00001936"/>
    </source>
</evidence>
<reference evidence="23 24" key="1">
    <citation type="submission" date="2019-03" db="EMBL/GenBank/DDBJ databases">
        <title>Diverse conjugative elements silence natural transformation in Legionella species.</title>
        <authorList>
            <person name="Durieux I."/>
            <person name="Ginevra C."/>
            <person name="Attaiech L."/>
            <person name="Picq K."/>
            <person name="Juan P.A."/>
            <person name="Jarraud S."/>
            <person name="Charpentier X."/>
        </authorList>
    </citation>
    <scope>NUCLEOTIDE SEQUENCE [LARGE SCALE GENOMIC DNA]</scope>
    <source>
        <strain evidence="23 24">HL-0427-4011</strain>
    </source>
</reference>
<dbReference type="InterPro" id="IPR012309">
    <property type="entry name" value="DNA_ligase_ATP-dep_C"/>
</dbReference>
<keyword evidence="18" id="KW-0511">Multifunctional enzyme</keyword>
<dbReference type="PROSITE" id="PS50160">
    <property type="entry name" value="DNA_LIGASE_A3"/>
    <property type="match status" value="1"/>
</dbReference>
<evidence type="ECO:0000256" key="5">
    <source>
        <dbReference type="ARBA" id="ARBA00022695"/>
    </source>
</evidence>
<dbReference type="Pfam" id="PF21686">
    <property type="entry name" value="LigD_Prim-Pol"/>
    <property type="match status" value="1"/>
</dbReference>
<comment type="catalytic activity">
    <reaction evidence="20">
        <text>ATP + (deoxyribonucleotide)n-3'-hydroxyl + 5'-phospho-(deoxyribonucleotide)m = (deoxyribonucleotide)n+m + AMP + diphosphate.</text>
        <dbReference type="EC" id="6.5.1.1"/>
    </reaction>
</comment>
<dbReference type="GO" id="GO:0003910">
    <property type="term" value="F:DNA ligase (ATP) activity"/>
    <property type="evidence" value="ECO:0007669"/>
    <property type="project" value="UniProtKB-EC"/>
</dbReference>
<dbReference type="GO" id="GO:0006310">
    <property type="term" value="P:DNA recombination"/>
    <property type="evidence" value="ECO:0007669"/>
    <property type="project" value="UniProtKB-KW"/>
</dbReference>
<proteinExistence type="predicted"/>
<dbReference type="GO" id="GO:0006281">
    <property type="term" value="P:DNA repair"/>
    <property type="evidence" value="ECO:0007669"/>
    <property type="project" value="UniProtKB-KW"/>
</dbReference>
<keyword evidence="5" id="KW-0548">Nucleotidyltransferase</keyword>
<dbReference type="NCBIfam" id="TIGR02777">
    <property type="entry name" value="LigD_PE_dom"/>
    <property type="match status" value="1"/>
</dbReference>
<organism evidence="23 24">
    <name type="scientific">Legionella israelensis</name>
    <dbReference type="NCBI Taxonomy" id="454"/>
    <lineage>
        <taxon>Bacteria</taxon>
        <taxon>Pseudomonadati</taxon>
        <taxon>Pseudomonadota</taxon>
        <taxon>Gammaproteobacteria</taxon>
        <taxon>Legionellales</taxon>
        <taxon>Legionellaceae</taxon>
        <taxon>Legionella</taxon>
    </lineage>
</organism>
<evidence type="ECO:0000313" key="23">
    <source>
        <dbReference type="EMBL" id="QBR85028.1"/>
    </source>
</evidence>
<dbReference type="InterPro" id="IPR014146">
    <property type="entry name" value="LigD_ligase_dom"/>
</dbReference>
<evidence type="ECO:0000256" key="10">
    <source>
        <dbReference type="ARBA" id="ARBA00022801"/>
    </source>
</evidence>
<dbReference type="CDD" id="cd04862">
    <property type="entry name" value="PaeLigD_Pol_like"/>
    <property type="match status" value="1"/>
</dbReference>
<keyword evidence="3 23" id="KW-0436">Ligase</keyword>
<dbReference type="InterPro" id="IPR014143">
    <property type="entry name" value="NHEJ_ligase_prk"/>
</dbReference>
<dbReference type="Pfam" id="PF04679">
    <property type="entry name" value="DNA_ligase_A_C"/>
    <property type="match status" value="1"/>
</dbReference>
<evidence type="ECO:0000256" key="3">
    <source>
        <dbReference type="ARBA" id="ARBA00022598"/>
    </source>
</evidence>
<keyword evidence="16" id="KW-0234">DNA repair</keyword>
<dbReference type="InterPro" id="IPR014144">
    <property type="entry name" value="LigD_PE_domain"/>
</dbReference>
<dbReference type="InterPro" id="IPR033651">
    <property type="entry name" value="PaeLigD_Pol-like"/>
</dbReference>
<keyword evidence="9" id="KW-0227">DNA damage</keyword>
<dbReference type="Gene3D" id="3.90.920.10">
    <property type="entry name" value="DNA primase, PRIM domain"/>
    <property type="match status" value="1"/>
</dbReference>
<keyword evidence="12" id="KW-0067">ATP-binding</keyword>